<dbReference type="CDD" id="cd00586">
    <property type="entry name" value="4HBT"/>
    <property type="match status" value="1"/>
</dbReference>
<dbReference type="HOGENOM" id="CLU_101141_2_0_11"/>
<gene>
    <name evidence="1" type="ordered locus">AS9A_1061</name>
</gene>
<dbReference type="KEGG" id="asd:AS9A_1061"/>
<evidence type="ECO:0000313" key="2">
    <source>
        <dbReference type="Proteomes" id="UP000009235"/>
    </source>
</evidence>
<protein>
    <recommendedName>
        <fullName evidence="3">Thioesterase superfamily protein</fullName>
    </recommendedName>
</protein>
<dbReference type="PANTHER" id="PTHR31793">
    <property type="entry name" value="4-HYDROXYBENZOYL-COA THIOESTERASE FAMILY MEMBER"/>
    <property type="match status" value="1"/>
</dbReference>
<dbReference type="EMBL" id="CP002786">
    <property type="protein sequence ID" value="AEF39513.1"/>
    <property type="molecule type" value="Genomic_DNA"/>
</dbReference>
<dbReference type="PANTHER" id="PTHR31793:SF24">
    <property type="entry name" value="LONG-CHAIN ACYL-COA THIOESTERASE FADM"/>
    <property type="match status" value="1"/>
</dbReference>
<dbReference type="Pfam" id="PF13279">
    <property type="entry name" value="4HBT_2"/>
    <property type="match status" value="1"/>
</dbReference>
<dbReference type="Gene3D" id="3.10.129.10">
    <property type="entry name" value="Hotdog Thioesterase"/>
    <property type="match status" value="1"/>
</dbReference>
<dbReference type="InterPro" id="IPR029069">
    <property type="entry name" value="HotDog_dom_sf"/>
</dbReference>
<reference evidence="1 2" key="1">
    <citation type="journal article" date="2011" name="J. Bacteriol.">
        <title>Complete genome sequence of Amycolicicoccus subflavus DQS3-9A1T, an actinomycete isolated from crude oil-polluted soil.</title>
        <authorList>
            <person name="Cai M."/>
            <person name="Chen W.M."/>
            <person name="Nie Y."/>
            <person name="Chi C.Q."/>
            <person name="Wang Y.N."/>
            <person name="Tang Y.Q."/>
            <person name="Li G.Y."/>
            <person name="Wu X.L."/>
        </authorList>
    </citation>
    <scope>NUCLEOTIDE SEQUENCE [LARGE SCALE GENOMIC DNA]</scope>
    <source>
        <strain evidence="2">DSM 45089 / DQS3-9A1</strain>
    </source>
</reference>
<dbReference type="RefSeq" id="WP_013805862.1">
    <property type="nucleotide sequence ID" value="NC_015564.1"/>
</dbReference>
<dbReference type="AlphaFoldDB" id="F6EQ90"/>
<proteinExistence type="predicted"/>
<dbReference type="Proteomes" id="UP000009235">
    <property type="component" value="Chromosome"/>
</dbReference>
<accession>F6EQ90</accession>
<sequence length="137" mass="15196">MADTYKCQVEVRWGDSDMLGHVNNTKFIEYAQEARVRFIAENFGHAFTAGKAVVVRHLEADFERPLFTESGPVTVELEVLTIGTSSFTIRHRVFDNAGQRAGALTAVLVAFSTTSNSSRPLEPAEREGLEAYLVTEE</sequence>
<evidence type="ECO:0000313" key="1">
    <source>
        <dbReference type="EMBL" id="AEF39513.1"/>
    </source>
</evidence>
<name>F6EQ90_HOYSD</name>
<dbReference type="InterPro" id="IPR050563">
    <property type="entry name" value="4-hydroxybenzoyl-CoA_TE"/>
</dbReference>
<dbReference type="GO" id="GO:0047617">
    <property type="term" value="F:fatty acyl-CoA hydrolase activity"/>
    <property type="evidence" value="ECO:0007669"/>
    <property type="project" value="TreeGrafter"/>
</dbReference>
<organism evidence="1 2">
    <name type="scientific">Hoyosella subflava (strain DSM 45089 / JCM 17490 / NBRC 109087 / DQS3-9A1)</name>
    <name type="common">Amycolicicoccus subflavus</name>
    <dbReference type="NCBI Taxonomy" id="443218"/>
    <lineage>
        <taxon>Bacteria</taxon>
        <taxon>Bacillati</taxon>
        <taxon>Actinomycetota</taxon>
        <taxon>Actinomycetes</taxon>
        <taxon>Mycobacteriales</taxon>
        <taxon>Hoyosellaceae</taxon>
        <taxon>Hoyosella</taxon>
    </lineage>
</organism>
<dbReference type="eggNOG" id="COG0824">
    <property type="taxonomic scope" value="Bacteria"/>
</dbReference>
<dbReference type="STRING" id="443218.AS9A_1061"/>
<dbReference type="SUPFAM" id="SSF54637">
    <property type="entry name" value="Thioesterase/thiol ester dehydrase-isomerase"/>
    <property type="match status" value="1"/>
</dbReference>
<evidence type="ECO:0008006" key="3">
    <source>
        <dbReference type="Google" id="ProtNLM"/>
    </source>
</evidence>
<keyword evidence="2" id="KW-1185">Reference proteome</keyword>